<feature type="coiled-coil region" evidence="1">
    <location>
        <begin position="311"/>
        <end position="406"/>
    </location>
</feature>
<feature type="coiled-coil region" evidence="1">
    <location>
        <begin position="942"/>
        <end position="969"/>
    </location>
</feature>
<comment type="caution">
    <text evidence="4">The sequence shown here is derived from an EMBL/GenBank/DDBJ whole genome shotgun (WGS) entry which is preliminary data.</text>
</comment>
<protein>
    <recommendedName>
        <fullName evidence="3">MaoC-like domain-containing protein</fullName>
    </recommendedName>
</protein>
<dbReference type="VEuPathDB" id="FungiDB:H257_08694"/>
<dbReference type="Gene3D" id="3.10.129.10">
    <property type="entry name" value="Hotdog Thioesterase"/>
    <property type="match status" value="1"/>
</dbReference>
<evidence type="ECO:0000259" key="3">
    <source>
        <dbReference type="Pfam" id="PF01575"/>
    </source>
</evidence>
<dbReference type="Pfam" id="PF01575">
    <property type="entry name" value="MaoC_dehydratas"/>
    <property type="match status" value="1"/>
</dbReference>
<sequence length="2689" mass="298397">MKKVNEKRAVNAVNLPKLSTTSTDGEVTPRRPPRLPLDSPSSSETPQPPLALTPILGLDGGLTTPTKPVALLAPTTPSKQSKGQSLRARKLEDQQSPSHQPPSAVLNTAQLYDPTSSSLLNPAFEVDMTLLEAEVEKMKQLGQAAEGHVEAIYANNTKERMFFRQASSEIANMESDIVAKRRASVQEKQAWGAEKVEFEALLVVKETELHTNERERAKLSDTLTQTIQYFTHEVESRDRTIAAHVTDLQTTRDVLASTEHSLRQSQMQHQRTVDALAKHVDELDVTKSELAGCRQVVAQHEVTMANQSKHILATEASLAQARTAIASLEAKCVDQKGTLHAYKEEMHGYVFNVDQLRRDVKLGQDKQDELTAAIKTHEKTIASFKRQQAKWEAAKAAHDVEQSEQRAMTKVPQLETAFLMYKERIDAQAKMIHRQEESIVASTVAHVADFTTIDLQTAQLKSLARTVGDQSAYIAKLETTCRAAEIQHLKNRSLIELLQTKIHGLDDTAVRQDKETTSLLERLAKRDGVVAARDAEVAALKAAYESMSAELMGQVETNQAAIAVHIAVIASMRATQEELVATKSQLKADLDLQTARANDLDVALGTSRREFAISEDNFTKLSLRHSVDEAHYTRTMEDLVAWTRATLDERGLELSERNQVLREASEDAAATLTALQTILDETNAMFAACQAQARATAADYEAKVIERTEALEQQEERIHLLEIQLKMNAEQANQRRQTLHEDRQREMAQFQMQLKGKEDVFEIELSRLKTQLQQERATALAQLTTLQETSELDMSKVQSLLQQERTTSAATIAQLEENGTKLTLERAQLRDDLAHVRAVAAQATRTSRDQLGMLAEEVRGVAYAVAAAEVAQDKLVQQHDAFVANLRVEHDESVTRLHASHIASVTSLQEDHANAMAAQVAQQAAAAKQFQVELATLQATHTVQVEAAAEDAQRQRLELEAKLQYQKETLTVQLKASKLAFEEQLVEQRIRLECLIEHQRDTLEGQLRDQVAHATARDAAACAAFDEKLLATKTDLEGELAKQRAGYEVVISQQRERYEATIRQRKERYELDVATQRAELESTLATTKARLEGELADITLRLGTELRTTKETLETDLATQKAFYESTLRRTKETLESENVEVKTTLEGRLVAVQSTLESELVRQKERLEGQIAHQTQVFELEMANQRRRFETQIADQKTALEGQIMSQRMEYEAEILRQRTDLETSMKQQVDVLERQVASTRAALEGEVVRQKSEFENEIAEQRGTFEAQLGALDADLSGQVREWEAKYTEDTMAMRAKFEHDLSSQRTELEGALARQKEILESDLLTQKQTLEAKLARQEDTFDTQMADKCRRYNLDMEAQVNAFEKHMAERNDAWEAAVLAQSAQFDSQLQALVQQAEQDQAVAKVAIDGWEIKTSDLERVTSLRIAELESEVASLQTQLGDSVNDHAAVVKALAAADMSHHEAAMAAESTVASLMQSTPSSSRLASTTDVIVVDIATLEAHVAQCYTGDFLLTRIKMGLRSLIQDQFHPNVAEHVAGMTTLDDLDALLAMLLALAVECQTFVQLGPQRLGVDVLRKVVDEHDELWANVPVNDTCHRDIRQVIFYTKEHTRLLHTLPRLVPELAPSVDAALEYISAYQSLRRDAAPTLTSTEIVIFEHLDTYHACLSQGKAILAAESGDVDTVTLLRHVDAYDQLRTRVAGVIHVPKETVDNHTILQHVQEWSSLRDHVAQTLSPMGQHKISDSDSDARPTAATIGNVVDAHVSMLRAVAGVWGVVDDTPIAPSRIVATLQEYNTFREDAAAVLQLSPVVTLSPRDVIATLVEYAGLCKHAANQLELKASRATPRDITDVLDTYQTLRADSGALVPVLSKRSSAKDILAWVNDYHALRSRVSVLLGQDGGLCTSEDVVAVVQTYLELAVKHRDLVRAKMAIEANNNALMGSLDVARQALQDLEMRAAAVGKKYGLVVFSSGNAPSFFESLDLKLQDGKDFETAFHRRKQVHEQDNAAHATAVDTLRREAAVAMDALRRDLDTVSTSKRQDAERSGALALAAAERARALEVEDVKTASARQFDDLQRSTACQLESLQRDLTNVRAIKLKEQADYDATMDAIRRALEVQATETYSRRDGGEKAAFFARYVDRDRMLMELVYGAIRSVTQLLSTSSANKAGATMPTELSHAILGCIKELKRMKEYVMGSFDALQKDMAPFLPFEVTWHAVEWQPDMDLATWCVESCNKTNEHARMQFQQFLAHANSTMTMLAATQRERAMEVLAFMRRGVAPCDNSSQDKDASMLKMRLMDAVTDRDQVGLELQLKETFFTDLLHQHKAVAADMHAKLSQQQQLWKAMMASSSPTLSQPPRSPTMKPLDDQQKLTMVKPGPKPKWQEDDPTTTVLSNGRTLKERFVSDLALETGQNPPMKRGQTVQVLRPPNANAGDSSTRKISQPYVSMAVTPSKHIQSSSVHQSSAAAVHLKPGNDTNRQQHLWYQGVKQIDGQSLSLALGYIPTRNSLVLDVFNTDTEYMQAIEVNPKLLQGFNKPLVPLGVLPEEGVTASIDHVFHAADVETFAALSGDSNPLHVDAAFAATTTFGKPVVHGILCTSLFPTIFGATFPGAIYVAQDVRYHKPIHVGDLVHAEIEVLQVKARMRLVVCATRCLDRHGDVAISGQAKVLLPKPTLSADTGTPTTTSAV</sequence>
<dbReference type="PANTHER" id="PTHR43437">
    <property type="entry name" value="HYDROXYACYL-THIOESTER DEHYDRATASE TYPE 2, MITOCHONDRIAL-RELATED"/>
    <property type="match status" value="1"/>
</dbReference>
<dbReference type="InterPro" id="IPR029069">
    <property type="entry name" value="HotDog_dom_sf"/>
</dbReference>
<dbReference type="EMBL" id="MZMZ02006142">
    <property type="protein sequence ID" value="RQM10487.1"/>
    <property type="molecule type" value="Genomic_DNA"/>
</dbReference>
<feature type="domain" description="MaoC-like" evidence="3">
    <location>
        <begin position="2548"/>
        <end position="2646"/>
    </location>
</feature>
<proteinExistence type="predicted"/>
<dbReference type="GO" id="GO:0005739">
    <property type="term" value="C:mitochondrion"/>
    <property type="evidence" value="ECO:0007669"/>
    <property type="project" value="TreeGrafter"/>
</dbReference>
<feature type="region of interest" description="Disordered" evidence="2">
    <location>
        <begin position="1"/>
        <end position="105"/>
    </location>
</feature>
<keyword evidence="5" id="KW-1185">Reference proteome</keyword>
<accession>A0A3R8CMD1</accession>
<dbReference type="InterPro" id="IPR050965">
    <property type="entry name" value="UPF0336/Enoyl-CoA_hydratase"/>
</dbReference>
<evidence type="ECO:0000256" key="2">
    <source>
        <dbReference type="SAM" id="MobiDB-lite"/>
    </source>
</evidence>
<reference evidence="4" key="1">
    <citation type="submission" date="2018-07" db="EMBL/GenBank/DDBJ databases">
        <title>Annotation of Aphanomyces astaci genome assembly.</title>
        <authorList>
            <person name="Studholme D.J."/>
        </authorList>
    </citation>
    <scope>NUCLEOTIDE SEQUENCE [LARGE SCALE GENOMIC DNA]</scope>
    <source>
        <strain evidence="4">Pc</strain>
    </source>
</reference>
<evidence type="ECO:0000313" key="5">
    <source>
        <dbReference type="Proteomes" id="UP000284702"/>
    </source>
</evidence>
<dbReference type="GO" id="GO:0019171">
    <property type="term" value="F:(3R)-hydroxyacyl-[acyl-carrier-protein] dehydratase activity"/>
    <property type="evidence" value="ECO:0007669"/>
    <property type="project" value="TreeGrafter"/>
</dbReference>
<dbReference type="CDD" id="cd03449">
    <property type="entry name" value="R_hydratase"/>
    <property type="match status" value="1"/>
</dbReference>
<feature type="compositionally biased region" description="Polar residues" evidence="2">
    <location>
        <begin position="75"/>
        <end position="84"/>
    </location>
</feature>
<evidence type="ECO:0000313" key="4">
    <source>
        <dbReference type="EMBL" id="RQM10487.1"/>
    </source>
</evidence>
<feature type="coiled-coil region" evidence="1">
    <location>
        <begin position="697"/>
        <end position="832"/>
    </location>
</feature>
<keyword evidence="1" id="KW-0175">Coiled coil</keyword>
<dbReference type="Proteomes" id="UP000284702">
    <property type="component" value="Unassembled WGS sequence"/>
</dbReference>
<dbReference type="PANTHER" id="PTHR43437:SF3">
    <property type="entry name" value="HYDROXYACYL-THIOESTER DEHYDRATASE TYPE 2, MITOCHONDRIAL"/>
    <property type="match status" value="1"/>
</dbReference>
<name>A0A3R8CMD1_APHAT</name>
<evidence type="ECO:0000256" key="1">
    <source>
        <dbReference type="SAM" id="Coils"/>
    </source>
</evidence>
<dbReference type="GO" id="GO:0006633">
    <property type="term" value="P:fatty acid biosynthetic process"/>
    <property type="evidence" value="ECO:0007669"/>
    <property type="project" value="TreeGrafter"/>
</dbReference>
<dbReference type="SUPFAM" id="SSF54637">
    <property type="entry name" value="Thioesterase/thiol ester dehydrase-isomerase"/>
    <property type="match status" value="1"/>
</dbReference>
<dbReference type="InterPro" id="IPR002539">
    <property type="entry name" value="MaoC-like_dom"/>
</dbReference>
<organism evidence="4 5">
    <name type="scientific">Aphanomyces astaci</name>
    <name type="common">Crayfish plague agent</name>
    <dbReference type="NCBI Taxonomy" id="112090"/>
    <lineage>
        <taxon>Eukaryota</taxon>
        <taxon>Sar</taxon>
        <taxon>Stramenopiles</taxon>
        <taxon>Oomycota</taxon>
        <taxon>Saprolegniomycetes</taxon>
        <taxon>Saprolegniales</taxon>
        <taxon>Verrucalvaceae</taxon>
        <taxon>Aphanomyces</taxon>
    </lineage>
</organism>
<gene>
    <name evidence="4" type="ORF">B5M09_007656</name>
</gene>